<evidence type="ECO:0000256" key="3">
    <source>
        <dbReference type="ARBA" id="ARBA00022679"/>
    </source>
</evidence>
<dbReference type="RefSeq" id="WP_202243295.1">
    <property type="nucleotide sequence ID" value="NZ_JAESIY010000002.1"/>
</dbReference>
<dbReference type="EMBL" id="JAESIY010000002">
    <property type="protein sequence ID" value="MBL3655635.1"/>
    <property type="molecule type" value="Genomic_DNA"/>
</dbReference>
<reference evidence="6" key="1">
    <citation type="submission" date="2021-01" db="EMBL/GenBank/DDBJ databases">
        <title>Fulvivirga kasyanovii gen. nov., sp nov., a novel member of the phylum Bacteroidetes isolated from seawater in a mussel farm.</title>
        <authorList>
            <person name="Zhao L.-H."/>
            <person name="Wang Z.-J."/>
        </authorList>
    </citation>
    <scope>NUCLEOTIDE SEQUENCE</scope>
    <source>
        <strain evidence="6">2943</strain>
    </source>
</reference>
<dbReference type="PANTHER" id="PTHR43630">
    <property type="entry name" value="POLY-BETA-1,6-N-ACETYL-D-GLUCOSAMINE SYNTHASE"/>
    <property type="match status" value="1"/>
</dbReference>
<evidence type="ECO:0000256" key="1">
    <source>
        <dbReference type="ARBA" id="ARBA00006739"/>
    </source>
</evidence>
<evidence type="ECO:0000313" key="7">
    <source>
        <dbReference type="Proteomes" id="UP000659388"/>
    </source>
</evidence>
<sequence>MLAIAGVIILYNCLLLIILLAWNSIKIKQDYKKQSVVKFSVIIPFRNEAKRLQGLLHSFKNLNYNKDHFEIIFINDHSTDSSVSVVADFAKSSALNVSQYNLQEEHGKKAAIRLGISNSSYDYIITTDADCSFEPGWLQSYAQQYVITGDVLVFGPVTFYNESTFFEKLQTIEFASLIGTGAASLQLKKPNMCNGANFSFKKEAFYQVGGYEGNEQLASGDDEFLMHKIYNFYEGGVSFNKDQDAIVKTLPLRGWREFYHQRKRWASKWKKYTRFSTILTALFVAAANLAVLIGVALVIINFEGYSWLLFPLLLKVFLEGLFIGRVMFFFKKSFNVFHFIVLELSYPVYALFFGIAANFGTYIWKDRRH</sequence>
<keyword evidence="4" id="KW-0472">Membrane</keyword>
<proteinExistence type="inferred from homology"/>
<feature type="domain" description="Glycosyltransferase 2-like" evidence="5">
    <location>
        <begin position="40"/>
        <end position="208"/>
    </location>
</feature>
<evidence type="ECO:0000256" key="4">
    <source>
        <dbReference type="SAM" id="Phobius"/>
    </source>
</evidence>
<feature type="transmembrane region" description="Helical" evidence="4">
    <location>
        <begin position="305"/>
        <end position="324"/>
    </location>
</feature>
<feature type="transmembrane region" description="Helical" evidence="4">
    <location>
        <begin position="272"/>
        <end position="299"/>
    </location>
</feature>
<keyword evidence="7" id="KW-1185">Reference proteome</keyword>
<dbReference type="SUPFAM" id="SSF53448">
    <property type="entry name" value="Nucleotide-diphospho-sugar transferases"/>
    <property type="match status" value="1"/>
</dbReference>
<keyword evidence="4" id="KW-0812">Transmembrane</keyword>
<dbReference type="PANTHER" id="PTHR43630:SF1">
    <property type="entry name" value="POLY-BETA-1,6-N-ACETYL-D-GLUCOSAMINE SYNTHASE"/>
    <property type="match status" value="1"/>
</dbReference>
<keyword evidence="2" id="KW-0328">Glycosyltransferase</keyword>
<dbReference type="Gene3D" id="3.90.550.10">
    <property type="entry name" value="Spore Coat Polysaccharide Biosynthesis Protein SpsA, Chain A"/>
    <property type="match status" value="1"/>
</dbReference>
<dbReference type="AlphaFoldDB" id="A0A937F7A2"/>
<keyword evidence="4" id="KW-1133">Transmembrane helix</keyword>
<gene>
    <name evidence="6" type="ORF">JL102_05815</name>
</gene>
<keyword evidence="3" id="KW-0808">Transferase</keyword>
<evidence type="ECO:0000259" key="5">
    <source>
        <dbReference type="Pfam" id="PF00535"/>
    </source>
</evidence>
<organism evidence="6 7">
    <name type="scientific">Fulvivirga sediminis</name>
    <dbReference type="NCBI Taxonomy" id="2803949"/>
    <lineage>
        <taxon>Bacteria</taxon>
        <taxon>Pseudomonadati</taxon>
        <taxon>Bacteroidota</taxon>
        <taxon>Cytophagia</taxon>
        <taxon>Cytophagales</taxon>
        <taxon>Fulvivirgaceae</taxon>
        <taxon>Fulvivirga</taxon>
    </lineage>
</organism>
<dbReference type="Pfam" id="PF00535">
    <property type="entry name" value="Glycos_transf_2"/>
    <property type="match status" value="1"/>
</dbReference>
<protein>
    <submittedName>
        <fullName evidence="6">Glycosyltransferase</fullName>
    </submittedName>
</protein>
<dbReference type="InterPro" id="IPR001173">
    <property type="entry name" value="Glyco_trans_2-like"/>
</dbReference>
<feature type="transmembrane region" description="Helical" evidence="4">
    <location>
        <begin position="336"/>
        <end position="364"/>
    </location>
</feature>
<accession>A0A937F7A2</accession>
<feature type="transmembrane region" description="Helical" evidence="4">
    <location>
        <begin position="6"/>
        <end position="25"/>
    </location>
</feature>
<evidence type="ECO:0000256" key="2">
    <source>
        <dbReference type="ARBA" id="ARBA00022676"/>
    </source>
</evidence>
<dbReference type="Proteomes" id="UP000659388">
    <property type="component" value="Unassembled WGS sequence"/>
</dbReference>
<evidence type="ECO:0000313" key="6">
    <source>
        <dbReference type="EMBL" id="MBL3655635.1"/>
    </source>
</evidence>
<dbReference type="GO" id="GO:0016757">
    <property type="term" value="F:glycosyltransferase activity"/>
    <property type="evidence" value="ECO:0007669"/>
    <property type="project" value="UniProtKB-KW"/>
</dbReference>
<name>A0A937F7A2_9BACT</name>
<dbReference type="InterPro" id="IPR029044">
    <property type="entry name" value="Nucleotide-diphossugar_trans"/>
</dbReference>
<comment type="similarity">
    <text evidence="1">Belongs to the glycosyltransferase 2 family.</text>
</comment>
<comment type="caution">
    <text evidence="6">The sequence shown here is derived from an EMBL/GenBank/DDBJ whole genome shotgun (WGS) entry which is preliminary data.</text>
</comment>